<keyword evidence="1" id="KW-0472">Membrane</keyword>
<dbReference type="HOGENOM" id="CLU_010112_0_0_1"/>
<dbReference type="PANTHER" id="PTHR35395:SF1">
    <property type="entry name" value="DUF6536 DOMAIN-CONTAINING PROTEIN"/>
    <property type="match status" value="1"/>
</dbReference>
<organism evidence="3 4">
    <name type="scientific">Penicillium expansum</name>
    <name type="common">Blue mold rot fungus</name>
    <dbReference type="NCBI Taxonomy" id="27334"/>
    <lineage>
        <taxon>Eukaryota</taxon>
        <taxon>Fungi</taxon>
        <taxon>Dikarya</taxon>
        <taxon>Ascomycota</taxon>
        <taxon>Pezizomycotina</taxon>
        <taxon>Eurotiomycetes</taxon>
        <taxon>Eurotiomycetidae</taxon>
        <taxon>Eurotiales</taxon>
        <taxon>Aspergillaceae</taxon>
        <taxon>Penicillium</taxon>
    </lineage>
</organism>
<feature type="domain" description="DUF6536" evidence="2">
    <location>
        <begin position="83"/>
        <end position="238"/>
    </location>
</feature>
<dbReference type="PANTHER" id="PTHR35395">
    <property type="entry name" value="DUF6536 DOMAIN-CONTAINING PROTEIN"/>
    <property type="match status" value="1"/>
</dbReference>
<dbReference type="Proteomes" id="UP000030143">
    <property type="component" value="Unassembled WGS sequence"/>
</dbReference>
<dbReference type="STRING" id="27334.A0A0A2JDW1"/>
<evidence type="ECO:0000313" key="4">
    <source>
        <dbReference type="Proteomes" id="UP000030143"/>
    </source>
</evidence>
<keyword evidence="1" id="KW-1133">Transmembrane helix</keyword>
<keyword evidence="1" id="KW-0812">Transmembrane</keyword>
<feature type="transmembrane region" description="Helical" evidence="1">
    <location>
        <begin position="83"/>
        <end position="104"/>
    </location>
</feature>
<feature type="transmembrane region" description="Helical" evidence="1">
    <location>
        <begin position="487"/>
        <end position="506"/>
    </location>
</feature>
<reference evidence="3 4" key="1">
    <citation type="journal article" date="2015" name="Mol. Plant Microbe Interact.">
        <title>Genome, transcriptome, and functional analyses of Penicillium expansum provide new insights into secondary metabolism and pathogenicity.</title>
        <authorList>
            <person name="Ballester A.R."/>
            <person name="Marcet-Houben M."/>
            <person name="Levin E."/>
            <person name="Sela N."/>
            <person name="Selma-Lazaro C."/>
            <person name="Carmona L."/>
            <person name="Wisniewski M."/>
            <person name="Droby S."/>
            <person name="Gonzalez-Candelas L."/>
            <person name="Gabaldon T."/>
        </authorList>
    </citation>
    <scope>NUCLEOTIDE SEQUENCE [LARGE SCALE GENOMIC DNA]</scope>
    <source>
        <strain evidence="3 4">MD-8</strain>
    </source>
</reference>
<dbReference type="GeneID" id="27678891"/>
<evidence type="ECO:0000313" key="3">
    <source>
        <dbReference type="EMBL" id="KGO53592.1"/>
    </source>
</evidence>
<proteinExistence type="predicted"/>
<dbReference type="VEuPathDB" id="FungiDB:PEXP_067400"/>
<name>A0A0A2JDW1_PENEN</name>
<dbReference type="RefSeq" id="XP_016596194.1">
    <property type="nucleotide sequence ID" value="XM_016743471.1"/>
</dbReference>
<evidence type="ECO:0000256" key="1">
    <source>
        <dbReference type="SAM" id="Phobius"/>
    </source>
</evidence>
<keyword evidence="4" id="KW-1185">Reference proteome</keyword>
<feature type="transmembrane region" description="Helical" evidence="1">
    <location>
        <begin position="661"/>
        <end position="682"/>
    </location>
</feature>
<feature type="transmembrane region" description="Helical" evidence="1">
    <location>
        <begin position="546"/>
        <end position="570"/>
    </location>
</feature>
<dbReference type="Pfam" id="PF20163">
    <property type="entry name" value="DUF6536"/>
    <property type="match status" value="1"/>
</dbReference>
<dbReference type="EMBL" id="JQFZ01000250">
    <property type="protein sequence ID" value="KGO53592.1"/>
    <property type="molecule type" value="Genomic_DNA"/>
</dbReference>
<sequence>MTSLRESDASTSLLHVSQEEHLINREEAPIPLDTLRLSKQPSIGDQNAYQLVSECDTPDCEAAADDYSKRSSPRPRPPTKKKWITGLLLCALGVALALLAHVILTVKLAAKAASGGYGWGSSSAVIYEGTCHQANQIATGLHILVNIIVLTLTATSSYCNQVLAAPSRARIDVAHAQRVWVSIGSSSFTNVWYAPLWRKTLWLLILGTSLPVQMIYNSFIYVSINANDFGVVAAPMAFGNNHTDLSDFDIPSDFHHIVGMNASSLHNDLILGKLEKLSNATCMKAYSGAYQTARSTVVLLTPDLSSNLTVWSCQVGLGDGGGLSTGTAYKGSELSCAMDEYRGNYTVGPPVSNMEYLKVHDCFSRPITPTCELGCSLPIGLVVMGCIALKLICMLITALERRSEILLTVGDALKSFLTCPDPYTSNNCLMSRVNKGQPKALLAFNDYPWVSIFSRAVPFRLGQRPTPQPKKICTVRQRWSAALPRRLFVFLLFFKVALLAMAGLALGDNTSIFGIGQAADLNSEGMSSWEQKMTSLYHTQFYPLGYMGFIATVLAVNVPQAVITIIYAVYNNALTRMLLVAEYNDFGVERKPLRVSFPTGEQRSTYYLSIPYRYSVPFVVLSTLAHWLASEALSFVQIIPRDAQGNLDRSRALRGMGASSVGLRVMVIPWLIVIVAFLILMFRRFKSAAMPIAMNCSAAISAACHPPPDDIDAAENPVMWGQADIEIANLRTFLGPGVAEIETKCRHTTFTSKDVVEPSPEFLYY</sequence>
<accession>A0A0A2JDW1</accession>
<evidence type="ECO:0000259" key="2">
    <source>
        <dbReference type="Pfam" id="PF20163"/>
    </source>
</evidence>
<comment type="caution">
    <text evidence="3">The sequence shown here is derived from an EMBL/GenBank/DDBJ whole genome shotgun (WGS) entry which is preliminary data.</text>
</comment>
<dbReference type="AlphaFoldDB" id="A0A0A2JDW1"/>
<dbReference type="InterPro" id="IPR046623">
    <property type="entry name" value="DUF6536"/>
</dbReference>
<feature type="transmembrane region" description="Helical" evidence="1">
    <location>
        <begin position="377"/>
        <end position="399"/>
    </location>
</feature>
<gene>
    <name evidence="3" type="ORF">PEX2_062000</name>
</gene>
<protein>
    <recommendedName>
        <fullName evidence="2">DUF6536 domain-containing protein</fullName>
    </recommendedName>
</protein>